<evidence type="ECO:0000313" key="6">
    <source>
        <dbReference type="Proteomes" id="UP000627446"/>
    </source>
</evidence>
<name>A0A923KP68_9BURK</name>
<dbReference type="Pfam" id="PF02626">
    <property type="entry name" value="CT_A_B"/>
    <property type="match status" value="1"/>
</dbReference>
<dbReference type="Gene3D" id="2.40.100.10">
    <property type="entry name" value="Cyclophilin-like"/>
    <property type="match status" value="1"/>
</dbReference>
<evidence type="ECO:0000259" key="4">
    <source>
        <dbReference type="SMART" id="SM00797"/>
    </source>
</evidence>
<dbReference type="InterPro" id="IPR029000">
    <property type="entry name" value="Cyclophilin-like_dom_sf"/>
</dbReference>
<organism evidence="5 6">
    <name type="scientific">Undibacterium nitidum</name>
    <dbReference type="NCBI Taxonomy" id="2762298"/>
    <lineage>
        <taxon>Bacteria</taxon>
        <taxon>Pseudomonadati</taxon>
        <taxon>Pseudomonadota</taxon>
        <taxon>Betaproteobacteria</taxon>
        <taxon>Burkholderiales</taxon>
        <taxon>Oxalobacteraceae</taxon>
        <taxon>Undibacterium</taxon>
    </lineage>
</organism>
<dbReference type="InterPro" id="IPR052708">
    <property type="entry name" value="PxpC"/>
</dbReference>
<dbReference type="Proteomes" id="UP000627446">
    <property type="component" value="Unassembled WGS sequence"/>
</dbReference>
<evidence type="ECO:0000256" key="3">
    <source>
        <dbReference type="ARBA" id="ARBA00022840"/>
    </source>
</evidence>
<evidence type="ECO:0000256" key="1">
    <source>
        <dbReference type="ARBA" id="ARBA00022741"/>
    </source>
</evidence>
<comment type="caution">
    <text evidence="5">The sequence shown here is derived from an EMBL/GenBank/DDBJ whole genome shotgun (WGS) entry which is preliminary data.</text>
</comment>
<keyword evidence="6" id="KW-1185">Reference proteome</keyword>
<evidence type="ECO:0000256" key="2">
    <source>
        <dbReference type="ARBA" id="ARBA00022801"/>
    </source>
</evidence>
<dbReference type="GO" id="GO:0005524">
    <property type="term" value="F:ATP binding"/>
    <property type="evidence" value="ECO:0007669"/>
    <property type="project" value="UniProtKB-KW"/>
</dbReference>
<dbReference type="SMART" id="SM00797">
    <property type="entry name" value="AHS2"/>
    <property type="match status" value="1"/>
</dbReference>
<evidence type="ECO:0000313" key="5">
    <source>
        <dbReference type="EMBL" id="MBC3881448.1"/>
    </source>
</evidence>
<proteinExistence type="predicted"/>
<dbReference type="PANTHER" id="PTHR43309">
    <property type="entry name" value="5-OXOPROLINASE SUBUNIT C"/>
    <property type="match status" value="1"/>
</dbReference>
<keyword evidence="2" id="KW-0378">Hydrolase</keyword>
<dbReference type="GO" id="GO:0016787">
    <property type="term" value="F:hydrolase activity"/>
    <property type="evidence" value="ECO:0007669"/>
    <property type="project" value="UniProtKB-KW"/>
</dbReference>
<keyword evidence="3" id="KW-0067">ATP-binding</keyword>
<dbReference type="NCBIfam" id="TIGR00724">
    <property type="entry name" value="urea_amlyse_rel"/>
    <property type="match status" value="1"/>
</dbReference>
<dbReference type="AlphaFoldDB" id="A0A923KP68"/>
<reference evidence="5" key="1">
    <citation type="submission" date="2020-08" db="EMBL/GenBank/DDBJ databases">
        <title>Novel species isolated from subtropical streams in China.</title>
        <authorList>
            <person name="Lu H."/>
        </authorList>
    </citation>
    <scope>NUCLEOTIDE SEQUENCE</scope>
    <source>
        <strain evidence="5">LX22W</strain>
    </source>
</reference>
<dbReference type="EMBL" id="JACOFZ010000002">
    <property type="protein sequence ID" value="MBC3881448.1"/>
    <property type="molecule type" value="Genomic_DNA"/>
</dbReference>
<dbReference type="PANTHER" id="PTHR43309:SF3">
    <property type="entry name" value="5-OXOPROLINASE SUBUNIT C"/>
    <property type="match status" value="1"/>
</dbReference>
<gene>
    <name evidence="5" type="ORF">H8K36_08705</name>
</gene>
<dbReference type="RefSeq" id="WP_186916041.1">
    <property type="nucleotide sequence ID" value="NZ_JACOFZ010000002.1"/>
</dbReference>
<accession>A0A923KP68</accession>
<feature type="domain" description="Carboxyltransferase" evidence="4">
    <location>
        <begin position="34"/>
        <end position="307"/>
    </location>
</feature>
<protein>
    <submittedName>
        <fullName evidence="5">Biotin-dependent carboxyltransferase family protein</fullName>
    </submittedName>
</protein>
<keyword evidence="1" id="KW-0547">Nucleotide-binding</keyword>
<dbReference type="SUPFAM" id="SSF50891">
    <property type="entry name" value="Cyclophilin-like"/>
    <property type="match status" value="1"/>
</dbReference>
<dbReference type="InterPro" id="IPR003778">
    <property type="entry name" value="CT_A_B"/>
</dbReference>
<sequence>MPNLSHDATKPYLEILQAGVQSTIQDLGRKGTRHLGIAQAGALDAPSLRLANYLVGNEENAAGIEVVIGPVDIRFTQSTWFAICGADFTATLDGKAIAPGWRYHAQAGAVLRLRGPQRECRAYLAIAGGIIVENVLGAKATDLQAEFGGFQGRALRKQDVLEIGHGLEFTKSIGVQQRKWTPEIRAVVGPEFEQFSKKAQQDFWEHAWKVSNQSNRMGYRLQGNRLDRCNKQDLFSHAVMPGVVQVPPNGQPIVLLADAQTTGGYPRIACVIQADLWKLAQTPIGKSFCFIRTDLETARRAAQQAHKDLETIRQHLNLYA</sequence>